<keyword evidence="2" id="KW-1185">Reference proteome</keyword>
<proteinExistence type="predicted"/>
<gene>
    <name evidence="1" type="ORF">X975_04941</name>
</gene>
<feature type="non-terminal residue" evidence="1">
    <location>
        <position position="107"/>
    </location>
</feature>
<protein>
    <recommendedName>
        <fullName evidence="3">Nucleic-acid-binding protein from mobile element jockey</fullName>
    </recommendedName>
</protein>
<evidence type="ECO:0008006" key="3">
    <source>
        <dbReference type="Google" id="ProtNLM"/>
    </source>
</evidence>
<accession>A0A087SYN5</accession>
<name>A0A087SYN5_STEMI</name>
<evidence type="ECO:0000313" key="1">
    <source>
        <dbReference type="EMBL" id="KFM57974.1"/>
    </source>
</evidence>
<dbReference type="OrthoDB" id="6437361at2759"/>
<sequence>MSQGIFHHGWRSHRITEFFGVRRCFNCQDFEHSPKDCKYRNYCAFCGGAHNIKDCNADNPMCINCKLQNDVNNTNFNAYHPAYSAICPTYLRELQKVKARTEYEEIA</sequence>
<evidence type="ECO:0000313" key="2">
    <source>
        <dbReference type="Proteomes" id="UP000054359"/>
    </source>
</evidence>
<dbReference type="OMA" id="PMCINCK"/>
<reference evidence="1 2" key="1">
    <citation type="submission" date="2013-11" db="EMBL/GenBank/DDBJ databases">
        <title>Genome sequencing of Stegodyphus mimosarum.</title>
        <authorList>
            <person name="Bechsgaard J."/>
        </authorList>
    </citation>
    <scope>NUCLEOTIDE SEQUENCE [LARGE SCALE GENOMIC DNA]</scope>
</reference>
<dbReference type="AlphaFoldDB" id="A0A087SYN5"/>
<dbReference type="EMBL" id="KK112556">
    <property type="protein sequence ID" value="KFM57974.1"/>
    <property type="molecule type" value="Genomic_DNA"/>
</dbReference>
<dbReference type="Proteomes" id="UP000054359">
    <property type="component" value="Unassembled WGS sequence"/>
</dbReference>
<organism evidence="1 2">
    <name type="scientific">Stegodyphus mimosarum</name>
    <name type="common">African social velvet spider</name>
    <dbReference type="NCBI Taxonomy" id="407821"/>
    <lineage>
        <taxon>Eukaryota</taxon>
        <taxon>Metazoa</taxon>
        <taxon>Ecdysozoa</taxon>
        <taxon>Arthropoda</taxon>
        <taxon>Chelicerata</taxon>
        <taxon>Arachnida</taxon>
        <taxon>Araneae</taxon>
        <taxon>Araneomorphae</taxon>
        <taxon>Entelegynae</taxon>
        <taxon>Eresoidea</taxon>
        <taxon>Eresidae</taxon>
        <taxon>Stegodyphus</taxon>
    </lineage>
</organism>